<evidence type="ECO:0000256" key="1">
    <source>
        <dbReference type="ARBA" id="ARBA00022722"/>
    </source>
</evidence>
<dbReference type="SUPFAM" id="SSF52980">
    <property type="entry name" value="Restriction endonuclease-like"/>
    <property type="match status" value="2"/>
</dbReference>
<dbReference type="InterPro" id="IPR011337">
    <property type="entry name" value="DNA_rep_MutH/RE_typeII_Sau3AI"/>
</dbReference>
<comment type="caution">
    <text evidence="5">The sequence shown here is derived from an EMBL/GenBank/DDBJ whole genome shotgun (WGS) entry which is preliminary data.</text>
</comment>
<reference evidence="5 6" key="1">
    <citation type="journal article" date="2018" name="Front. Microbiol.">
        <title>Description and Comparative Genomics of Macrococcus caseolyticus subsp. hominis subsp. nov., Macrococcus goetzii sp. nov., Macrococcus epidermidis sp. nov., and Macrococcus bohemicus sp. nov., Novel Macrococci From Human Clinical Material With Virulence Potential and Suspected Uptake of Foreign DNA by Natural Transformation.</title>
        <authorList>
            <person name="Maslanova I."/>
            <person name="Wertheimer Z."/>
            <person name="Sedlacek I."/>
            <person name="Svec P."/>
            <person name="Indrakova A."/>
            <person name="Kovarovic V."/>
            <person name="Schumann P."/>
            <person name="Sproer C."/>
            <person name="Kralova S."/>
            <person name="Sedo O."/>
            <person name="Kristofova L."/>
            <person name="Vrbovska V."/>
            <person name="Fuzik T."/>
            <person name="Petras P."/>
            <person name="Zdrahal Z."/>
            <person name="Ruzickova V."/>
            <person name="Doskar J."/>
            <person name="Pantucek R."/>
        </authorList>
    </citation>
    <scope>NUCLEOTIDE SEQUENCE [LARGE SCALE GENOMIC DNA]</scope>
    <source>
        <strain evidence="5 6">CCM 4927</strain>
    </source>
</reference>
<keyword evidence="1" id="KW-0540">Nuclease</keyword>
<dbReference type="Pfam" id="PF02976">
    <property type="entry name" value="MutH"/>
    <property type="match status" value="2"/>
</dbReference>
<keyword evidence="3" id="KW-0378">Hydrolase</keyword>
<evidence type="ECO:0000259" key="4">
    <source>
        <dbReference type="SMART" id="SM00927"/>
    </source>
</evidence>
<evidence type="ECO:0000313" key="5">
    <source>
        <dbReference type="EMBL" id="RAI82104.1"/>
    </source>
</evidence>
<dbReference type="CDD" id="cd22355">
    <property type="entry name" value="Sau3AI_C"/>
    <property type="match status" value="1"/>
</dbReference>
<gene>
    <name evidence="5" type="ORF">BFS35_000005</name>
</gene>
<evidence type="ECO:0000256" key="2">
    <source>
        <dbReference type="ARBA" id="ARBA00022759"/>
    </source>
</evidence>
<dbReference type="AlphaFoldDB" id="A0A364JMA3"/>
<protein>
    <submittedName>
        <fullName evidence="5">Restriction endonuclease</fullName>
    </submittedName>
</protein>
<dbReference type="InterPro" id="IPR037057">
    <property type="entry name" value="DNA_rep_MutH/T2_RE_sf"/>
</dbReference>
<dbReference type="EMBL" id="MJBI02000001">
    <property type="protein sequence ID" value="RAI82104.1"/>
    <property type="molecule type" value="Genomic_DNA"/>
</dbReference>
<dbReference type="NCBIfam" id="NF040973">
    <property type="entry name" value="restrict_Sau3AI"/>
    <property type="match status" value="1"/>
</dbReference>
<dbReference type="GO" id="GO:0003677">
    <property type="term" value="F:DNA binding"/>
    <property type="evidence" value="ECO:0007669"/>
    <property type="project" value="InterPro"/>
</dbReference>
<evidence type="ECO:0000256" key="3">
    <source>
        <dbReference type="ARBA" id="ARBA00022801"/>
    </source>
</evidence>
<dbReference type="CDD" id="cd22356">
    <property type="entry name" value="Sau3AI_N-like"/>
    <property type="match status" value="1"/>
</dbReference>
<dbReference type="InterPro" id="IPR011335">
    <property type="entry name" value="Restrct_endonuc-II-like"/>
</dbReference>
<proteinExistence type="predicted"/>
<dbReference type="SMART" id="SM00927">
    <property type="entry name" value="MutH"/>
    <property type="match status" value="1"/>
</dbReference>
<dbReference type="GO" id="GO:0016787">
    <property type="term" value="F:hydrolase activity"/>
    <property type="evidence" value="ECO:0007669"/>
    <property type="project" value="UniProtKB-KW"/>
</dbReference>
<dbReference type="Proteomes" id="UP000229523">
    <property type="component" value="Unassembled WGS sequence"/>
</dbReference>
<dbReference type="GO" id="GO:0004519">
    <property type="term" value="F:endonuclease activity"/>
    <property type="evidence" value="ECO:0007669"/>
    <property type="project" value="UniProtKB-KW"/>
</dbReference>
<name>A0A364JMA3_9STAP</name>
<accession>A0A364JMA3</accession>
<sequence length="454" mass="52554">MINISKFEYESASELIMYAKEAEGKYLYEIDKKDIFDKPNKKGLVGTIIEESYFGIETNNRPEPDFADVGIELKSTGIEPYKKQNGYRAKERLVLNIINYNDEAKRDFYSSSFWLKNNKILLFFYTYVRNEDGKPDYPNFIIKKTILHEFSESDLIMIKKDWEIINNKIKAGLAHELSEKDTDYLAACTKGKNASSLKEQPFSDIMAKQRAYSLKQGYMTSLVKKYIEHVDMPSFASKNELVNYSIPELINKSMQPYMGLSTEEIASKLGTTLSKAKHKNQILVSEIFGVKKTSLNDIEEFSKANIKFKTIVINSVGTPTESISFENLDFDEIYNVEWENSTLRDNFVSIKWLFIIFEKNSNGKHYLKGTKLWTVPEEILDSEIKGLYNYLKKQMKNNNLTDHLPSSVKFNGVCHVRPKGQNREKSLIKLPNDEVIPHQCFWFNSGYIKNIILI</sequence>
<feature type="domain" description="DNA mismatch repair MutH/Type II restriction enzyme Sau3AI" evidence="4">
    <location>
        <begin position="54"/>
        <end position="161"/>
    </location>
</feature>
<dbReference type="Gene3D" id="3.40.600.10">
    <property type="entry name" value="DNA mismatch repair MutH/Restriction endonuclease, type II"/>
    <property type="match status" value="2"/>
</dbReference>
<keyword evidence="6" id="KW-1185">Reference proteome</keyword>
<evidence type="ECO:0000313" key="6">
    <source>
        <dbReference type="Proteomes" id="UP000229523"/>
    </source>
</evidence>
<keyword evidence="2 5" id="KW-0255">Endonuclease</keyword>
<organism evidence="5 6">
    <name type="scientific">Macrococcoides goetzii</name>
    <dbReference type="NCBI Taxonomy" id="1891097"/>
    <lineage>
        <taxon>Bacteria</taxon>
        <taxon>Bacillati</taxon>
        <taxon>Bacillota</taxon>
        <taxon>Bacilli</taxon>
        <taxon>Bacillales</taxon>
        <taxon>Staphylococcaceae</taxon>
        <taxon>Macrococcoides</taxon>
    </lineage>
</organism>